<keyword evidence="7 14" id="KW-0157">Chromophore</keyword>
<dbReference type="STRING" id="673.AL542_01910"/>
<dbReference type="Proteomes" id="UP000254512">
    <property type="component" value="Unassembled WGS sequence"/>
</dbReference>
<dbReference type="GO" id="GO:0003904">
    <property type="term" value="F:deoxyribodipyrimidine photo-lyase activity"/>
    <property type="evidence" value="ECO:0007669"/>
    <property type="project" value="UniProtKB-EC"/>
</dbReference>
<keyword evidence="16" id="KW-0456">Lyase</keyword>
<dbReference type="PANTHER" id="PTHR11455:SF9">
    <property type="entry name" value="CRYPTOCHROME CIRCADIAN CLOCK 5 ISOFORM X1"/>
    <property type="match status" value="1"/>
</dbReference>
<comment type="catalytic activity">
    <reaction evidence="9">
        <text>cyclobutadipyrimidine (in DNA) = 2 pyrimidine residues (in DNA).</text>
        <dbReference type="EC" id="4.1.99.3"/>
    </reaction>
</comment>
<sequence>MKLVWFRRDLRVKDNVALTEACKSGEPVIAIYYETPVQWKAHALAPMQADLIQRRLVTLRQELETLNIPLLFRSVDRYKDINQSLAQLCQQYQIADIFCTRDYETDEVDRDNAIAGMLSLTGTTLHRFDYKCIFAPGMVTNGAGNTYRVFTPFKKAWITQATQLDLSPIGAPSPVKTDALTSALLRQPCQIAFRYPQCDSVGWPIDDSAIIQRLRDFCRYRVDHYQATRDFPAIPGTSQLSPYLAIGAISPRQCLARLLAEVPICMEKDAGGAHVWLSELIWREFYQHIAAAYIDVSKGKAFQDWTDNIEWNRDELQFQRWKQGKTGFPIVDAAMRQLNDTGWMHNRLRMIVASFLVKDLHIDWRWGERYFMSKLIDGDFAANNGGWQWSASTGTDAQPYFRVFNPASQSKKFDPNVRFIRRWLKELESVPDSALHTPHIWAEKKGIELSYPAPIVDHKTARISAIEMFEMAKNYQSTQRAEP</sequence>
<evidence type="ECO:0000256" key="2">
    <source>
        <dbReference type="ARBA" id="ARBA00005862"/>
    </source>
</evidence>
<dbReference type="PRINTS" id="PR00147">
    <property type="entry name" value="DNAPHOTLYASE"/>
</dbReference>
<keyword evidence="6 12" id="KW-0274">FAD</keyword>
<dbReference type="EMBL" id="UGHD01000003">
    <property type="protein sequence ID" value="STO98739.1"/>
    <property type="molecule type" value="Genomic_DNA"/>
</dbReference>
<reference evidence="16 17" key="1">
    <citation type="submission" date="2018-06" db="EMBL/GenBank/DDBJ databases">
        <authorList>
            <consortium name="Pathogen Informatics"/>
            <person name="Doyle S."/>
        </authorList>
    </citation>
    <scope>NUCLEOTIDE SEQUENCE [LARGE SCALE GENOMIC DNA]</scope>
    <source>
        <strain evidence="16 17">NCTC11645</strain>
    </source>
</reference>
<keyword evidence="5 12" id="KW-0285">Flavoprotein</keyword>
<evidence type="ECO:0000256" key="6">
    <source>
        <dbReference type="ARBA" id="ARBA00022827"/>
    </source>
</evidence>
<dbReference type="PANTHER" id="PTHR11455">
    <property type="entry name" value="CRYPTOCHROME"/>
    <property type="match status" value="1"/>
</dbReference>
<feature type="binding site" evidence="12">
    <location>
        <position position="225"/>
    </location>
    <ligand>
        <name>FAD</name>
        <dbReference type="ChEBI" id="CHEBI:57692"/>
    </ligand>
</feature>
<feature type="binding site" evidence="12">
    <location>
        <begin position="237"/>
        <end position="241"/>
    </location>
    <ligand>
        <name>FAD</name>
        <dbReference type="ChEBI" id="CHEBI:57692"/>
    </ligand>
</feature>
<comment type="cofactor">
    <cofactor evidence="12">
        <name>FAD</name>
        <dbReference type="ChEBI" id="CHEBI:57692"/>
    </cofactor>
    <text evidence="12">Binds 1 FAD per subunit.</text>
</comment>
<evidence type="ECO:0000256" key="11">
    <source>
        <dbReference type="ARBA" id="ARBA00083107"/>
    </source>
</evidence>
<evidence type="ECO:0000256" key="1">
    <source>
        <dbReference type="ARBA" id="ARBA00001932"/>
    </source>
</evidence>
<dbReference type="Pfam" id="PF00875">
    <property type="entry name" value="DNA_photolyase"/>
    <property type="match status" value="1"/>
</dbReference>
<evidence type="ECO:0000256" key="12">
    <source>
        <dbReference type="PIRSR" id="PIRSR602081-1"/>
    </source>
</evidence>
<dbReference type="GO" id="GO:0071949">
    <property type="term" value="F:FAD binding"/>
    <property type="evidence" value="ECO:0007669"/>
    <property type="project" value="TreeGrafter"/>
</dbReference>
<dbReference type="GO" id="GO:0003677">
    <property type="term" value="F:DNA binding"/>
    <property type="evidence" value="ECO:0007669"/>
    <property type="project" value="TreeGrafter"/>
</dbReference>
<name>A0A377J8V0_GRIHO</name>
<feature type="binding site" evidence="12">
    <location>
        <begin position="279"/>
        <end position="286"/>
    </location>
    <ligand>
        <name>FAD</name>
        <dbReference type="ChEBI" id="CHEBI:57692"/>
    </ligand>
</feature>
<dbReference type="SUPFAM" id="SSF52425">
    <property type="entry name" value="Cryptochrome/photolyase, N-terminal domain"/>
    <property type="match status" value="1"/>
</dbReference>
<protein>
    <recommendedName>
        <fullName evidence="4">Deoxyribodipyrimidine photo-lyase</fullName>
        <ecNumber evidence="3">4.1.99.3</ecNumber>
    </recommendedName>
    <alternativeName>
        <fullName evidence="8">DNA photolyase</fullName>
    </alternativeName>
    <alternativeName>
        <fullName evidence="11">Photoreactivating enzyme</fullName>
    </alternativeName>
</protein>
<gene>
    <name evidence="16" type="primary">phrA</name>
    <name evidence="16" type="ORF">NCTC11645_03727</name>
</gene>
<evidence type="ECO:0000256" key="8">
    <source>
        <dbReference type="ARBA" id="ARBA00031671"/>
    </source>
</evidence>
<accession>A0A377J8V0</accession>
<dbReference type="InterPro" id="IPR014729">
    <property type="entry name" value="Rossmann-like_a/b/a_fold"/>
</dbReference>
<feature type="binding site" evidence="12">
    <location>
        <begin position="377"/>
        <end position="379"/>
    </location>
    <ligand>
        <name>FAD</name>
        <dbReference type="ChEBI" id="CHEBI:57692"/>
    </ligand>
</feature>
<dbReference type="PROSITE" id="PS51645">
    <property type="entry name" value="PHR_CRY_ALPHA_BETA"/>
    <property type="match status" value="1"/>
</dbReference>
<evidence type="ECO:0000256" key="9">
    <source>
        <dbReference type="ARBA" id="ARBA00033999"/>
    </source>
</evidence>
<dbReference type="PROSITE" id="PS00394">
    <property type="entry name" value="DNA_PHOTOLYASES_1_1"/>
    <property type="match status" value="1"/>
</dbReference>
<feature type="site" description="Electron transfer via tryptophanyl radical" evidence="13">
    <location>
        <position position="364"/>
    </location>
</feature>
<dbReference type="InterPro" id="IPR018394">
    <property type="entry name" value="DNA_photolyase_1_CS_C"/>
</dbReference>
<dbReference type="EC" id="4.1.99.3" evidence="3"/>
<evidence type="ECO:0000313" key="17">
    <source>
        <dbReference type="Proteomes" id="UP000254512"/>
    </source>
</evidence>
<dbReference type="Gene3D" id="1.25.40.80">
    <property type="match status" value="1"/>
</dbReference>
<dbReference type="SUPFAM" id="SSF48173">
    <property type="entry name" value="Cryptochrome/photolyase FAD-binding domain"/>
    <property type="match status" value="1"/>
</dbReference>
<evidence type="ECO:0000256" key="5">
    <source>
        <dbReference type="ARBA" id="ARBA00022630"/>
    </source>
</evidence>
<comment type="function">
    <text evidence="10">Involved in repair of UV radiation-induced DNA damage. Catalyzes the light-dependent monomerization (300-600 nm) of cyclobutyl pyrimidine dimers (in cis-syn configuration), which are formed between adjacent bases on the same DNA strand upon exposure to ultraviolet radiation.</text>
</comment>
<dbReference type="GO" id="GO:0000719">
    <property type="term" value="P:photoreactive repair"/>
    <property type="evidence" value="ECO:0007669"/>
    <property type="project" value="UniProtKB-ARBA"/>
</dbReference>
<evidence type="ECO:0000313" key="16">
    <source>
        <dbReference type="EMBL" id="STO98739.1"/>
    </source>
</evidence>
<evidence type="ECO:0000259" key="15">
    <source>
        <dbReference type="PROSITE" id="PS51645"/>
    </source>
</evidence>
<dbReference type="InterPro" id="IPR036134">
    <property type="entry name" value="Crypto/Photolyase_FAD-like_sf"/>
</dbReference>
<evidence type="ECO:0000256" key="13">
    <source>
        <dbReference type="PIRSR" id="PIRSR602081-2"/>
    </source>
</evidence>
<dbReference type="PROSITE" id="PS00691">
    <property type="entry name" value="DNA_PHOTOLYASES_1_2"/>
    <property type="match status" value="1"/>
</dbReference>
<evidence type="ECO:0000256" key="10">
    <source>
        <dbReference type="ARBA" id="ARBA00059220"/>
    </source>
</evidence>
<dbReference type="InterPro" id="IPR006050">
    <property type="entry name" value="DNA_photolyase_N"/>
</dbReference>
<comment type="similarity">
    <text evidence="2">Belongs to the DNA photolyase class-1 family.</text>
</comment>
<organism evidence="16 17">
    <name type="scientific">Grimontia hollisae</name>
    <name type="common">Vibrio hollisae</name>
    <dbReference type="NCBI Taxonomy" id="673"/>
    <lineage>
        <taxon>Bacteria</taxon>
        <taxon>Pseudomonadati</taxon>
        <taxon>Pseudomonadota</taxon>
        <taxon>Gammaproteobacteria</taxon>
        <taxon>Vibrionales</taxon>
        <taxon>Vibrionaceae</taxon>
        <taxon>Grimontia</taxon>
    </lineage>
</organism>
<feature type="domain" description="Photolyase/cryptochrome alpha/beta" evidence="15">
    <location>
        <begin position="1"/>
        <end position="133"/>
    </location>
</feature>
<dbReference type="InterPro" id="IPR002081">
    <property type="entry name" value="Cryptochrome/DNA_photolyase_1"/>
</dbReference>
<evidence type="ECO:0000256" key="3">
    <source>
        <dbReference type="ARBA" id="ARBA00013149"/>
    </source>
</evidence>
<feature type="binding site" evidence="12">
    <location>
        <position position="276"/>
    </location>
    <ligand>
        <name>FAD</name>
        <dbReference type="ChEBI" id="CHEBI:57692"/>
    </ligand>
</feature>
<comment type="similarity">
    <text evidence="14">Belongs to the DNA photolyase family.</text>
</comment>
<dbReference type="InterPro" id="IPR036155">
    <property type="entry name" value="Crypto/Photolyase_N_sf"/>
</dbReference>
<comment type="cofactor">
    <cofactor evidence="1">
        <name>(6R)-5,10-methylene-5,6,7,8-tetrahydrofolate</name>
        <dbReference type="ChEBI" id="CHEBI:15636"/>
    </cofactor>
</comment>
<dbReference type="NCBIfam" id="NF007955">
    <property type="entry name" value="PRK10674.1"/>
    <property type="match status" value="1"/>
</dbReference>
<dbReference type="AlphaFoldDB" id="A0A377J8V0"/>
<feature type="site" description="Electron transfer via tryptophanyl radical" evidence="13">
    <location>
        <position position="311"/>
    </location>
</feature>
<evidence type="ECO:0000256" key="14">
    <source>
        <dbReference type="RuleBase" id="RU004182"/>
    </source>
</evidence>
<dbReference type="InterPro" id="IPR005101">
    <property type="entry name" value="Cryptochr/Photolyase_FAD-bd"/>
</dbReference>
<evidence type="ECO:0000256" key="4">
    <source>
        <dbReference type="ARBA" id="ARBA00014046"/>
    </source>
</evidence>
<evidence type="ECO:0000256" key="7">
    <source>
        <dbReference type="ARBA" id="ARBA00022991"/>
    </source>
</evidence>
<feature type="site" description="Electron transfer via tryptophanyl radical" evidence="13">
    <location>
        <position position="387"/>
    </location>
</feature>
<dbReference type="FunFam" id="1.10.579.10:FF:000003">
    <property type="entry name" value="Deoxyribodipyrimidine photo-lyase"/>
    <property type="match status" value="1"/>
</dbReference>
<dbReference type="RefSeq" id="WP_115660375.1">
    <property type="nucleotide sequence ID" value="NZ_UGHD01000003.1"/>
</dbReference>
<dbReference type="Gene3D" id="1.10.579.10">
    <property type="entry name" value="DNA Cyclobutane Dipyrimidine Photolyase, subunit A, domain 3"/>
    <property type="match status" value="1"/>
</dbReference>
<dbReference type="Gene3D" id="3.40.50.620">
    <property type="entry name" value="HUPs"/>
    <property type="match status" value="1"/>
</dbReference>
<dbReference type="GO" id="GO:0009416">
    <property type="term" value="P:response to light stimulus"/>
    <property type="evidence" value="ECO:0007669"/>
    <property type="project" value="TreeGrafter"/>
</dbReference>
<dbReference type="Pfam" id="PF03441">
    <property type="entry name" value="FAD_binding_7"/>
    <property type="match status" value="1"/>
</dbReference>
<proteinExistence type="inferred from homology"/>